<dbReference type="InterPro" id="IPR050273">
    <property type="entry name" value="GppA/Ppx_hydrolase"/>
</dbReference>
<dbReference type="InterPro" id="IPR043129">
    <property type="entry name" value="ATPase_NBD"/>
</dbReference>
<dbReference type="OrthoDB" id="9814545at2"/>
<dbReference type="Gene3D" id="3.30.420.40">
    <property type="match status" value="1"/>
</dbReference>
<evidence type="ECO:0000259" key="1">
    <source>
        <dbReference type="Pfam" id="PF02541"/>
    </source>
</evidence>
<comment type="caution">
    <text evidence="2">The sequence shown here is derived from an EMBL/GenBank/DDBJ whole genome shotgun (WGS) entry which is preliminary data.</text>
</comment>
<dbReference type="AlphaFoldDB" id="A0A2M9A5Q1"/>
<dbReference type="CDD" id="cd24006">
    <property type="entry name" value="ASKHA_NBD_PPX_GppA"/>
    <property type="match status" value="1"/>
</dbReference>
<accession>A0A2M9A5Q1</accession>
<reference evidence="2 3" key="1">
    <citation type="submission" date="2017-11" db="EMBL/GenBank/DDBJ databases">
        <title>Animal gut microbial communities from fecal samples from Wisconsin, USA.</title>
        <authorList>
            <person name="Neumann A."/>
        </authorList>
    </citation>
    <scope>NUCLEOTIDE SEQUENCE [LARGE SCALE GENOMIC DNA]</scope>
    <source>
        <strain evidence="2 3">UWS3</strain>
    </source>
</reference>
<dbReference type="Pfam" id="PF02541">
    <property type="entry name" value="Ppx-GppA"/>
    <property type="match status" value="1"/>
</dbReference>
<proteinExistence type="predicted"/>
<evidence type="ECO:0000313" key="3">
    <source>
        <dbReference type="Proteomes" id="UP000231134"/>
    </source>
</evidence>
<sequence>MKNKAPKNPVRLAAIDIGSNAARLLIKTATFQRDGSLSLQKEQFIRFPLRLGIDVFQNGKISEEREQLFLRMIKAFKQLMIIYGVSKYRACATSALRDAKNGRKVLRHICRRTGIDIELISGDEEARIIYDNHTEKFLSSSEKNGKSECIFLCVDVGGGSTEISVIAQNKFMGSRSFNVGTLRLLSDLVDLDSVDDMSDEIRQMVGTKGRVAIIGSGGNINKLYRLVPKKVRRTNRLTVAQLDGLYRQLSSIDYAERMEKFNLRPNRADVIVPAAQIFLSIARATRASEIIVPTIGLADGIIQELSSELTSSPS</sequence>
<dbReference type="Gene3D" id="3.30.420.150">
    <property type="entry name" value="Exopolyphosphatase. Domain 2"/>
    <property type="match status" value="1"/>
</dbReference>
<keyword evidence="3" id="KW-1185">Reference proteome</keyword>
<dbReference type="InterPro" id="IPR003695">
    <property type="entry name" value="Ppx_GppA_N"/>
</dbReference>
<dbReference type="SUPFAM" id="SSF53067">
    <property type="entry name" value="Actin-like ATPase domain"/>
    <property type="match status" value="2"/>
</dbReference>
<name>A0A2M9A5Q1_9BACT</name>
<dbReference type="Proteomes" id="UP000231134">
    <property type="component" value="Unassembled WGS sequence"/>
</dbReference>
<protein>
    <submittedName>
        <fullName evidence="2">Exopolyphosphatase/guanosine-5'-triphosphate, 3'-diphosphate pyrophosphatase</fullName>
    </submittedName>
</protein>
<dbReference type="GO" id="GO:0016462">
    <property type="term" value="F:pyrophosphatase activity"/>
    <property type="evidence" value="ECO:0007669"/>
    <property type="project" value="TreeGrafter"/>
</dbReference>
<organism evidence="2 3">
    <name type="scientific">Hallerella succinigenes</name>
    <dbReference type="NCBI Taxonomy" id="1896222"/>
    <lineage>
        <taxon>Bacteria</taxon>
        <taxon>Pseudomonadati</taxon>
        <taxon>Fibrobacterota</taxon>
        <taxon>Fibrobacteria</taxon>
        <taxon>Fibrobacterales</taxon>
        <taxon>Fibrobacteraceae</taxon>
        <taxon>Hallerella</taxon>
    </lineage>
</organism>
<evidence type="ECO:0000313" key="2">
    <source>
        <dbReference type="EMBL" id="PJJ41046.1"/>
    </source>
</evidence>
<dbReference type="RefSeq" id="WP_100425059.1">
    <property type="nucleotide sequence ID" value="NZ_PGEX01000001.1"/>
</dbReference>
<dbReference type="PANTHER" id="PTHR30005">
    <property type="entry name" value="EXOPOLYPHOSPHATASE"/>
    <property type="match status" value="1"/>
</dbReference>
<dbReference type="EMBL" id="PGEX01000001">
    <property type="protein sequence ID" value="PJJ41046.1"/>
    <property type="molecule type" value="Genomic_DNA"/>
</dbReference>
<dbReference type="PANTHER" id="PTHR30005:SF0">
    <property type="entry name" value="RETROGRADE REGULATION PROTEIN 2"/>
    <property type="match status" value="1"/>
</dbReference>
<feature type="domain" description="Ppx/GppA phosphatase N-terminal" evidence="1">
    <location>
        <begin position="47"/>
        <end position="304"/>
    </location>
</feature>
<gene>
    <name evidence="2" type="ORF">BGX16_1000</name>
</gene>